<proteinExistence type="predicted"/>
<reference evidence="1 2" key="1">
    <citation type="submission" date="2016-10" db="EMBL/GenBank/DDBJ databases">
        <authorList>
            <person name="de Groot N.N."/>
        </authorList>
    </citation>
    <scope>NUCLEOTIDE SEQUENCE [LARGE SCALE GENOMIC DNA]</scope>
    <source>
        <strain evidence="1 2">DSM 26515</strain>
    </source>
</reference>
<evidence type="ECO:0000313" key="1">
    <source>
        <dbReference type="EMBL" id="SEJ02624.1"/>
    </source>
</evidence>
<protein>
    <submittedName>
        <fullName evidence="1">Uncharacterized protein</fullName>
    </submittedName>
</protein>
<keyword evidence="2" id="KW-1185">Reference proteome</keyword>
<accession>A0A1H6VI45</accession>
<sequence length="258" mass="26708">MTALLLVLAMGDAGPARSHDGPEQAQASSIGSHTLLVQPDGEGTDPAVAGPIHTQSTGSSLLVLVGGYASNAAPPSDSYGNTWAQQGASITYHGYSGRFNTSAYVALSAKGGENHRVTLAKNGEAAGEITAPFIEIKNAGVLKDVATNYAVPGFVARLGRKLGQGWSGSGLSSGVVTTTGPATLVAVWWGDAFVYRMTAVPDNGFRVIERFLDLPPSSGVQCAVAVRQVDRAGTYRVTWSGTPAQGAILWLFAFQARS</sequence>
<dbReference type="Proteomes" id="UP000199420">
    <property type="component" value="Unassembled WGS sequence"/>
</dbReference>
<evidence type="ECO:0000313" key="2">
    <source>
        <dbReference type="Proteomes" id="UP000199420"/>
    </source>
</evidence>
<dbReference type="AlphaFoldDB" id="A0A1H6VI45"/>
<name>A0A1H6VI45_9GAMM</name>
<dbReference type="EMBL" id="FNYC01000004">
    <property type="protein sequence ID" value="SEJ02624.1"/>
    <property type="molecule type" value="Genomic_DNA"/>
</dbReference>
<organism evidence="1 2">
    <name type="scientific">Frateuria terrea</name>
    <dbReference type="NCBI Taxonomy" id="529704"/>
    <lineage>
        <taxon>Bacteria</taxon>
        <taxon>Pseudomonadati</taxon>
        <taxon>Pseudomonadota</taxon>
        <taxon>Gammaproteobacteria</taxon>
        <taxon>Lysobacterales</taxon>
        <taxon>Rhodanobacteraceae</taxon>
        <taxon>Frateuria</taxon>
    </lineage>
</organism>
<dbReference type="STRING" id="529704.SAMN02927913_2987"/>
<gene>
    <name evidence="1" type="ORF">SAMN04487997_2243</name>
</gene>